<reference evidence="2 3" key="1">
    <citation type="journal article" date="2019" name="Int. J. Syst. Evol. Microbiol.">
        <title>The Global Catalogue of Microorganisms (GCM) 10K type strain sequencing project: providing services to taxonomists for standard genome sequencing and annotation.</title>
        <authorList>
            <consortium name="The Broad Institute Genomics Platform"/>
            <consortium name="The Broad Institute Genome Sequencing Center for Infectious Disease"/>
            <person name="Wu L."/>
            <person name="Ma J."/>
        </authorList>
    </citation>
    <scope>NUCLEOTIDE SEQUENCE [LARGE SCALE GENOMIC DNA]</scope>
    <source>
        <strain evidence="2 3">JCM 8201</strain>
    </source>
</reference>
<organism evidence="2 3">
    <name type="scientific">Actinocorallia aurantiaca</name>
    <dbReference type="NCBI Taxonomy" id="46204"/>
    <lineage>
        <taxon>Bacteria</taxon>
        <taxon>Bacillati</taxon>
        <taxon>Actinomycetota</taxon>
        <taxon>Actinomycetes</taxon>
        <taxon>Streptosporangiales</taxon>
        <taxon>Thermomonosporaceae</taxon>
        <taxon>Actinocorallia</taxon>
    </lineage>
</organism>
<evidence type="ECO:0000256" key="1">
    <source>
        <dbReference type="SAM" id="MobiDB-lite"/>
    </source>
</evidence>
<gene>
    <name evidence="2" type="ORF">GCM10010439_42620</name>
</gene>
<sequence>MKVLILGGTQFVGTAVTEEAVSRGCRVTVFNRGNRPSPAGTTSLAGDRLGDLSALGTGTWDLVVDTWKGAPRAVRETARLLAGRAGHYTYVSSRSVYAQPASPGGDESRPLVEGASPDAGDVPYPQAKLGGELAVAESFGDRALFARAGLILGPYENVGRLPWWLDRVSRGGTVPAPGPADLPLQYLDCRDLARFLLDNPATGGAFDLISPPGHTTTRELLETCAEATGSSPDLRWLSPEQVEAAGVEPWSDLPIWLPPGGLHDTMHQGNPAKALAHGLTCRPVTETVSATWAWMRSSGWTTPDVVFGRRVGLTPAQEEALLAQL</sequence>
<evidence type="ECO:0000313" key="3">
    <source>
        <dbReference type="Proteomes" id="UP001501842"/>
    </source>
</evidence>
<dbReference type="Gene3D" id="3.40.50.720">
    <property type="entry name" value="NAD(P)-binding Rossmann-like Domain"/>
    <property type="match status" value="1"/>
</dbReference>
<comment type="caution">
    <text evidence="2">The sequence shown here is derived from an EMBL/GenBank/DDBJ whole genome shotgun (WGS) entry which is preliminary data.</text>
</comment>
<feature type="region of interest" description="Disordered" evidence="1">
    <location>
        <begin position="99"/>
        <end position="119"/>
    </location>
</feature>
<dbReference type="EMBL" id="BAAATZ010000017">
    <property type="protein sequence ID" value="GAA2730203.1"/>
    <property type="molecule type" value="Genomic_DNA"/>
</dbReference>
<dbReference type="SUPFAM" id="SSF51735">
    <property type="entry name" value="NAD(P)-binding Rossmann-fold domains"/>
    <property type="match status" value="1"/>
</dbReference>
<dbReference type="Proteomes" id="UP001501842">
    <property type="component" value="Unassembled WGS sequence"/>
</dbReference>
<name>A0ABN3UGF8_9ACTN</name>
<dbReference type="InterPro" id="IPR036291">
    <property type="entry name" value="NAD(P)-bd_dom_sf"/>
</dbReference>
<keyword evidence="3" id="KW-1185">Reference proteome</keyword>
<dbReference type="RefSeq" id="WP_344452334.1">
    <property type="nucleotide sequence ID" value="NZ_BAAATZ010000017.1"/>
</dbReference>
<proteinExistence type="predicted"/>
<evidence type="ECO:0000313" key="2">
    <source>
        <dbReference type="EMBL" id="GAA2730203.1"/>
    </source>
</evidence>
<protein>
    <submittedName>
        <fullName evidence="2">SDR family oxidoreductase</fullName>
    </submittedName>
</protein>
<accession>A0ABN3UGF8</accession>